<feature type="domain" description="C2" evidence="11">
    <location>
        <begin position="237"/>
        <end position="356"/>
    </location>
</feature>
<evidence type="ECO:0000256" key="6">
    <source>
        <dbReference type="ARBA" id="ARBA00022737"/>
    </source>
</evidence>
<dbReference type="FunFam" id="2.60.40.150:FF:000108">
    <property type="entry name" value="Synaptotagmin like 1"/>
    <property type="match status" value="1"/>
</dbReference>
<dbReference type="FunFam" id="2.60.40.150:FF:000006">
    <property type="entry name" value="Synaptotagmin-like 5, isoform CRA_a"/>
    <property type="match status" value="1"/>
</dbReference>
<feature type="domain" description="C2" evidence="11">
    <location>
        <begin position="371"/>
        <end position="499"/>
    </location>
</feature>
<dbReference type="Gene3D" id="2.60.40.150">
    <property type="entry name" value="C2 domain"/>
    <property type="match status" value="2"/>
</dbReference>
<comment type="subcellular location">
    <subcellularLocation>
        <location evidence="2">Cell membrane</location>
    </subcellularLocation>
    <subcellularLocation>
        <location evidence="1">Endomembrane system</location>
        <topology evidence="1">Peripheral membrane protein</topology>
    </subcellularLocation>
</comment>
<evidence type="ECO:0000256" key="3">
    <source>
        <dbReference type="ARBA" id="ARBA00022475"/>
    </source>
</evidence>
<comment type="caution">
    <text evidence="13">The sequence shown here is derived from an EMBL/GenBank/DDBJ whole genome shotgun (WGS) entry which is preliminary data.</text>
</comment>
<dbReference type="CDD" id="cd04020">
    <property type="entry name" value="C2B_SLP_1-2-3-4"/>
    <property type="match status" value="1"/>
</dbReference>
<name>A0ABD1K0E2_9TELE</name>
<keyword evidence="4" id="KW-0268">Exocytosis</keyword>
<evidence type="ECO:0000256" key="7">
    <source>
        <dbReference type="ARBA" id="ARBA00023136"/>
    </source>
</evidence>
<reference evidence="13 14" key="1">
    <citation type="submission" date="2024-09" db="EMBL/GenBank/DDBJ databases">
        <title>A chromosome-level genome assembly of Gray's grenadier anchovy, Coilia grayii.</title>
        <authorList>
            <person name="Fu Z."/>
        </authorList>
    </citation>
    <scope>NUCLEOTIDE SEQUENCE [LARGE SCALE GENOMIC DNA]</scope>
    <source>
        <strain evidence="13">G4</strain>
        <tissue evidence="13">Muscle</tissue>
    </source>
</reference>
<organism evidence="13 14">
    <name type="scientific">Coilia grayii</name>
    <name type="common">Gray's grenadier anchovy</name>
    <dbReference type="NCBI Taxonomy" id="363190"/>
    <lineage>
        <taxon>Eukaryota</taxon>
        <taxon>Metazoa</taxon>
        <taxon>Chordata</taxon>
        <taxon>Craniata</taxon>
        <taxon>Vertebrata</taxon>
        <taxon>Euteleostomi</taxon>
        <taxon>Actinopterygii</taxon>
        <taxon>Neopterygii</taxon>
        <taxon>Teleostei</taxon>
        <taxon>Clupei</taxon>
        <taxon>Clupeiformes</taxon>
        <taxon>Clupeoidei</taxon>
        <taxon>Engraulidae</taxon>
        <taxon>Coilinae</taxon>
        <taxon>Coilia</taxon>
    </lineage>
</organism>
<dbReference type="PROSITE" id="PS50916">
    <property type="entry name" value="RABBD"/>
    <property type="match status" value="1"/>
</dbReference>
<dbReference type="Proteomes" id="UP001591681">
    <property type="component" value="Unassembled WGS sequence"/>
</dbReference>
<protein>
    <recommendedName>
        <fullName evidence="8">Synaptotagmin-like protein 1</fullName>
    </recommendedName>
    <alternativeName>
        <fullName evidence="9">Exophilin-7</fullName>
    </alternativeName>
</protein>
<feature type="region of interest" description="Disordered" evidence="10">
    <location>
        <begin position="56"/>
        <end position="192"/>
    </location>
</feature>
<dbReference type="InterPro" id="IPR043567">
    <property type="entry name" value="SYTL1-5_C2B"/>
</dbReference>
<dbReference type="Gene3D" id="6.10.250.3000">
    <property type="match status" value="1"/>
</dbReference>
<dbReference type="EMBL" id="JBHFQA010000010">
    <property type="protein sequence ID" value="KAL2092614.1"/>
    <property type="molecule type" value="Genomic_DNA"/>
</dbReference>
<keyword evidence="14" id="KW-1185">Reference proteome</keyword>
<dbReference type="InterPro" id="IPR035892">
    <property type="entry name" value="C2_domain_sf"/>
</dbReference>
<keyword evidence="7" id="KW-0472">Membrane</keyword>
<feature type="domain" description="RabBD" evidence="12">
    <location>
        <begin position="2"/>
        <end position="58"/>
    </location>
</feature>
<evidence type="ECO:0000259" key="11">
    <source>
        <dbReference type="PROSITE" id="PS50004"/>
    </source>
</evidence>
<dbReference type="GO" id="GO:0012505">
    <property type="term" value="C:endomembrane system"/>
    <property type="evidence" value="ECO:0007669"/>
    <property type="project" value="UniProtKB-SubCell"/>
</dbReference>
<dbReference type="PANTHER" id="PTHR45716:SF3">
    <property type="entry name" value="SYNAPTOTAGMIN-LIKE PROTEIN 1"/>
    <property type="match status" value="1"/>
</dbReference>
<feature type="compositionally biased region" description="Acidic residues" evidence="10">
    <location>
        <begin position="103"/>
        <end position="114"/>
    </location>
</feature>
<evidence type="ECO:0000256" key="10">
    <source>
        <dbReference type="SAM" id="MobiDB-lite"/>
    </source>
</evidence>
<dbReference type="Pfam" id="PF00168">
    <property type="entry name" value="C2"/>
    <property type="match status" value="2"/>
</dbReference>
<evidence type="ECO:0000256" key="5">
    <source>
        <dbReference type="ARBA" id="ARBA00022553"/>
    </source>
</evidence>
<dbReference type="PANTHER" id="PTHR45716">
    <property type="entry name" value="BITESIZE, ISOFORM I"/>
    <property type="match status" value="1"/>
</dbReference>
<dbReference type="GO" id="GO:0005886">
    <property type="term" value="C:plasma membrane"/>
    <property type="evidence" value="ECO:0007669"/>
    <property type="project" value="UniProtKB-SubCell"/>
</dbReference>
<evidence type="ECO:0000313" key="14">
    <source>
        <dbReference type="Proteomes" id="UP001591681"/>
    </source>
</evidence>
<keyword evidence="3" id="KW-1003">Cell membrane</keyword>
<evidence type="ECO:0000256" key="2">
    <source>
        <dbReference type="ARBA" id="ARBA00004236"/>
    </source>
</evidence>
<evidence type="ECO:0000256" key="4">
    <source>
        <dbReference type="ARBA" id="ARBA00022483"/>
    </source>
</evidence>
<feature type="compositionally biased region" description="Basic and acidic residues" evidence="10">
    <location>
        <begin position="151"/>
        <end position="169"/>
    </location>
</feature>
<proteinExistence type="predicted"/>
<dbReference type="InterPro" id="IPR010911">
    <property type="entry name" value="Rab_BD"/>
</dbReference>
<dbReference type="InterPro" id="IPR000008">
    <property type="entry name" value="C2_dom"/>
</dbReference>
<evidence type="ECO:0000259" key="12">
    <source>
        <dbReference type="PROSITE" id="PS50916"/>
    </source>
</evidence>
<feature type="compositionally biased region" description="Acidic residues" evidence="10">
    <location>
        <begin position="170"/>
        <end position="182"/>
    </location>
</feature>
<evidence type="ECO:0000256" key="8">
    <source>
        <dbReference type="ARBA" id="ARBA00072163"/>
    </source>
</evidence>
<evidence type="ECO:0000256" key="1">
    <source>
        <dbReference type="ARBA" id="ARBA00004184"/>
    </source>
</evidence>
<keyword evidence="6" id="KW-0677">Repeat</keyword>
<dbReference type="AlphaFoldDB" id="A0ABD1K0E2"/>
<accession>A0ABD1K0E2</accession>
<gene>
    <name evidence="13" type="ORF">ACEWY4_012412</name>
</gene>
<dbReference type="SMART" id="SM00239">
    <property type="entry name" value="C2"/>
    <property type="match status" value="2"/>
</dbReference>
<keyword evidence="5" id="KW-0597">Phosphoprotein</keyword>
<dbReference type="SUPFAM" id="SSF49562">
    <property type="entry name" value="C2 domain (Calcium/lipid-binding domain, CaLB)"/>
    <property type="match status" value="2"/>
</dbReference>
<evidence type="ECO:0000256" key="9">
    <source>
        <dbReference type="ARBA" id="ARBA00075525"/>
    </source>
</evidence>
<dbReference type="GO" id="GO:0006887">
    <property type="term" value="P:exocytosis"/>
    <property type="evidence" value="ECO:0007669"/>
    <property type="project" value="UniProtKB-KW"/>
</dbReference>
<evidence type="ECO:0000313" key="13">
    <source>
        <dbReference type="EMBL" id="KAL2092614.1"/>
    </source>
</evidence>
<sequence>MEVELGELTDEETTVILDVLARDRELQKREERRVRELTLTESDPECLRRLSGKWFTEERNRRHQKGGVDAVRASIRQKRRIKDAPVTAMFEKQTDIGTKQTAEEEEDDREEEEKESSSSEASVPLPVPTPRPRARTPHSKNKDEGDNESTSESKAHTDDDVSLSERGETEEVEVEAKEDEETPREPLSSSLQQTDAISILELEPIKIGSTSSLQYNTMWSGSVTSLKSVGEMGDVVVSGQIQFSLQYHHHRGELIVYVYRCQDLAQARRNRAPNPYVKVYLLPDMSAQSKRKTSVKKKTVNPIYNEIFTYKVADIRGRVLSLSVWHADPLRTNVFLGAVEAQLSHWDWEKTQPGWHSLQPSFLMDPAMGTTTGTILLSLKFIPAGSEGSGLPPTGELHIWLREAVVITSKHRIPSTFVKSCVLPDESQTSGQRTRVVKRSASPVFNHTMVYDGIHPSDLTQICVEMTVWDKHTLTTHCLGGVRFSIGSGVSYEQAVPWMDSSEEEQKVWRTIMNHHNRWVEAALPLRPDLQPCA</sequence>
<dbReference type="PROSITE" id="PS50004">
    <property type="entry name" value="C2"/>
    <property type="match status" value="2"/>
</dbReference>